<evidence type="ECO:0000313" key="1">
    <source>
        <dbReference type="EMBL" id="SEF65552.1"/>
    </source>
</evidence>
<dbReference type="AlphaFoldDB" id="A0A1H5TRP7"/>
<proteinExistence type="predicted"/>
<dbReference type="STRING" id="1120964.GCA_001313265_00674"/>
<dbReference type="EMBL" id="FNVR01000003">
    <property type="protein sequence ID" value="SEF65552.1"/>
    <property type="molecule type" value="Genomic_DNA"/>
</dbReference>
<protein>
    <submittedName>
        <fullName evidence="1">Uncharacterized protein</fullName>
    </submittedName>
</protein>
<keyword evidence="2" id="KW-1185">Reference proteome</keyword>
<reference evidence="2" key="1">
    <citation type="submission" date="2016-10" db="EMBL/GenBank/DDBJ databases">
        <authorList>
            <person name="Varghese N."/>
            <person name="Submissions S."/>
        </authorList>
    </citation>
    <scope>NUCLEOTIDE SEQUENCE [LARGE SCALE GENOMIC DNA]</scope>
    <source>
        <strain evidence="2">DSM 17298</strain>
    </source>
</reference>
<name>A0A1H5TRP7_9BACT</name>
<accession>A0A1H5TRP7</accession>
<organism evidence="1 2">
    <name type="scientific">Algoriphagus boritolerans DSM 17298 = JCM 18970</name>
    <dbReference type="NCBI Taxonomy" id="1120964"/>
    <lineage>
        <taxon>Bacteria</taxon>
        <taxon>Pseudomonadati</taxon>
        <taxon>Bacteroidota</taxon>
        <taxon>Cytophagia</taxon>
        <taxon>Cytophagales</taxon>
        <taxon>Cyclobacteriaceae</taxon>
        <taxon>Algoriphagus</taxon>
    </lineage>
</organism>
<dbReference type="RefSeq" id="WP_103923606.1">
    <property type="nucleotide sequence ID" value="NZ_FNVR01000003.1"/>
</dbReference>
<dbReference type="OrthoDB" id="9805728at2"/>
<evidence type="ECO:0000313" key="2">
    <source>
        <dbReference type="Proteomes" id="UP000236736"/>
    </source>
</evidence>
<sequence length="59" mass="6666">MDRRTFLTGLAGVILSEILLSDLDFNGTRTLNHTFYPGLPYHKTPPEWKGTPRLSDGTF</sequence>
<dbReference type="Proteomes" id="UP000236736">
    <property type="component" value="Unassembled WGS sequence"/>
</dbReference>
<gene>
    <name evidence="1" type="ORF">SAMN03080598_00907</name>
</gene>